<reference evidence="1 2" key="1">
    <citation type="journal article" date="2019" name="Commun. Biol.">
        <title>The bagworm genome reveals a unique fibroin gene that provides high tensile strength.</title>
        <authorList>
            <person name="Kono N."/>
            <person name="Nakamura H."/>
            <person name="Ohtoshi R."/>
            <person name="Tomita M."/>
            <person name="Numata K."/>
            <person name="Arakawa K."/>
        </authorList>
    </citation>
    <scope>NUCLEOTIDE SEQUENCE [LARGE SCALE GENOMIC DNA]</scope>
</reference>
<protein>
    <submittedName>
        <fullName evidence="1">Uncharacterized protein</fullName>
    </submittedName>
</protein>
<dbReference type="STRING" id="151549.A0A4C1Y467"/>
<evidence type="ECO:0000313" key="1">
    <source>
        <dbReference type="EMBL" id="GBP70300.1"/>
    </source>
</evidence>
<dbReference type="AlphaFoldDB" id="A0A4C1Y467"/>
<name>A0A4C1Y467_EUMVA</name>
<dbReference type="OrthoDB" id="6339427at2759"/>
<comment type="caution">
    <text evidence="1">The sequence shown here is derived from an EMBL/GenBank/DDBJ whole genome shotgun (WGS) entry which is preliminary data.</text>
</comment>
<sequence length="143" mass="16099">MQPYRSTTSPVSKDTTVTSTLIVREIIVEPEPTPPYVNSNEHAWKMGVFFSQENRRIVLFFILTMQHLFSPTSIWNSASKGGAIGAQAQGVDSEGRKNGQTRQDYYFFGLLLMSSRCAPSAPFQHIHTYMPVSPKMSVVVLWL</sequence>
<organism evidence="1 2">
    <name type="scientific">Eumeta variegata</name>
    <name type="common">Bagworm moth</name>
    <name type="synonym">Eumeta japonica</name>
    <dbReference type="NCBI Taxonomy" id="151549"/>
    <lineage>
        <taxon>Eukaryota</taxon>
        <taxon>Metazoa</taxon>
        <taxon>Ecdysozoa</taxon>
        <taxon>Arthropoda</taxon>
        <taxon>Hexapoda</taxon>
        <taxon>Insecta</taxon>
        <taxon>Pterygota</taxon>
        <taxon>Neoptera</taxon>
        <taxon>Endopterygota</taxon>
        <taxon>Lepidoptera</taxon>
        <taxon>Glossata</taxon>
        <taxon>Ditrysia</taxon>
        <taxon>Tineoidea</taxon>
        <taxon>Psychidae</taxon>
        <taxon>Oiketicinae</taxon>
        <taxon>Eumeta</taxon>
    </lineage>
</organism>
<keyword evidence="2" id="KW-1185">Reference proteome</keyword>
<gene>
    <name evidence="1" type="ORF">EVAR_52319_1</name>
</gene>
<dbReference type="Proteomes" id="UP000299102">
    <property type="component" value="Unassembled WGS sequence"/>
</dbReference>
<proteinExistence type="predicted"/>
<accession>A0A4C1Y467</accession>
<evidence type="ECO:0000313" key="2">
    <source>
        <dbReference type="Proteomes" id="UP000299102"/>
    </source>
</evidence>
<dbReference type="EMBL" id="BGZK01001069">
    <property type="protein sequence ID" value="GBP70300.1"/>
    <property type="molecule type" value="Genomic_DNA"/>
</dbReference>